<accession>A0ABW4HAM5</accession>
<dbReference type="CDD" id="cd06225">
    <property type="entry name" value="HAMP"/>
    <property type="match status" value="1"/>
</dbReference>
<keyword evidence="4" id="KW-0597">Phosphoprotein</keyword>
<keyword evidence="11" id="KW-0067">ATP-binding</keyword>
<evidence type="ECO:0000259" key="9">
    <source>
        <dbReference type="PROSITE" id="PS50109"/>
    </source>
</evidence>
<dbReference type="EMBL" id="JBHUDZ010000007">
    <property type="protein sequence ID" value="MFD1602209.1"/>
    <property type="molecule type" value="Genomic_DNA"/>
</dbReference>
<evidence type="ECO:0000313" key="11">
    <source>
        <dbReference type="EMBL" id="MFD1602209.1"/>
    </source>
</evidence>
<feature type="transmembrane region" description="Helical" evidence="8">
    <location>
        <begin position="186"/>
        <end position="207"/>
    </location>
</feature>
<keyword evidence="8" id="KW-1133">Transmembrane helix</keyword>
<keyword evidence="7" id="KW-0175">Coiled coil</keyword>
<dbReference type="InterPro" id="IPR003661">
    <property type="entry name" value="HisK_dim/P_dom"/>
</dbReference>
<evidence type="ECO:0000256" key="5">
    <source>
        <dbReference type="ARBA" id="ARBA00022679"/>
    </source>
</evidence>
<keyword evidence="6" id="KW-0418">Kinase</keyword>
<dbReference type="Gene3D" id="1.10.287.130">
    <property type="match status" value="1"/>
</dbReference>
<keyword evidence="8" id="KW-0812">Transmembrane</keyword>
<dbReference type="InterPro" id="IPR005467">
    <property type="entry name" value="His_kinase_dom"/>
</dbReference>
<keyword evidence="11" id="KW-0547">Nucleotide-binding</keyword>
<keyword evidence="8" id="KW-0472">Membrane</keyword>
<feature type="coiled-coil region" evidence="7">
    <location>
        <begin position="243"/>
        <end position="270"/>
    </location>
</feature>
<dbReference type="Pfam" id="PF02518">
    <property type="entry name" value="HATPase_c"/>
    <property type="match status" value="1"/>
</dbReference>
<evidence type="ECO:0000256" key="3">
    <source>
        <dbReference type="ARBA" id="ARBA00012438"/>
    </source>
</evidence>
<keyword evidence="5" id="KW-0808">Transferase</keyword>
<dbReference type="Pfam" id="PF05227">
    <property type="entry name" value="CHASE3"/>
    <property type="match status" value="1"/>
</dbReference>
<evidence type="ECO:0000256" key="7">
    <source>
        <dbReference type="SAM" id="Coils"/>
    </source>
</evidence>
<dbReference type="SUPFAM" id="SSF158472">
    <property type="entry name" value="HAMP domain-like"/>
    <property type="match status" value="1"/>
</dbReference>
<dbReference type="InterPro" id="IPR036890">
    <property type="entry name" value="HATPase_C_sf"/>
</dbReference>
<dbReference type="Pfam" id="PF00512">
    <property type="entry name" value="HisKA"/>
    <property type="match status" value="1"/>
</dbReference>
<dbReference type="PROSITE" id="PS50885">
    <property type="entry name" value="HAMP"/>
    <property type="match status" value="1"/>
</dbReference>
<feature type="domain" description="HAMP" evidence="10">
    <location>
        <begin position="207"/>
        <end position="258"/>
    </location>
</feature>
<dbReference type="SMART" id="SM00387">
    <property type="entry name" value="HATPase_c"/>
    <property type="match status" value="1"/>
</dbReference>
<organism evidence="11 12">
    <name type="scientific">Flavobacterium artemisiae</name>
    <dbReference type="NCBI Taxonomy" id="2126556"/>
    <lineage>
        <taxon>Bacteria</taxon>
        <taxon>Pseudomonadati</taxon>
        <taxon>Bacteroidota</taxon>
        <taxon>Flavobacteriia</taxon>
        <taxon>Flavobacteriales</taxon>
        <taxon>Flavobacteriaceae</taxon>
        <taxon>Flavobacterium</taxon>
    </lineage>
</organism>
<dbReference type="SUPFAM" id="SSF47384">
    <property type="entry name" value="Homodimeric domain of signal transducing histidine kinase"/>
    <property type="match status" value="1"/>
</dbReference>
<comment type="caution">
    <text evidence="11">The sequence shown here is derived from an EMBL/GenBank/DDBJ whole genome shotgun (WGS) entry which is preliminary data.</text>
</comment>
<keyword evidence="12" id="KW-1185">Reference proteome</keyword>
<dbReference type="RefSeq" id="WP_379816420.1">
    <property type="nucleotide sequence ID" value="NZ_JBHUDZ010000007.1"/>
</dbReference>
<name>A0ABW4HAM5_9FLAO</name>
<dbReference type="GO" id="GO:0005524">
    <property type="term" value="F:ATP binding"/>
    <property type="evidence" value="ECO:0007669"/>
    <property type="project" value="UniProtKB-KW"/>
</dbReference>
<evidence type="ECO:0000256" key="8">
    <source>
        <dbReference type="SAM" id="Phobius"/>
    </source>
</evidence>
<dbReference type="SMART" id="SM00388">
    <property type="entry name" value="HisKA"/>
    <property type="match status" value="1"/>
</dbReference>
<dbReference type="InterPro" id="IPR036097">
    <property type="entry name" value="HisK_dim/P_sf"/>
</dbReference>
<evidence type="ECO:0000259" key="10">
    <source>
        <dbReference type="PROSITE" id="PS50885"/>
    </source>
</evidence>
<sequence length="483" mass="55934">MKLSTQIIVAFTIIILLSVADSYTNYRLSLKVQHNSLYLSKSEAVIRNSNKTHRAILEMQSAVRGYLLTNDSTFLESYYTGIKKVPEFLAEQRLLIDDEMKQRMILDSINILHTYWLNYTTELIRARKESPEMYQNLLDNKLKKHVGKNINDAITQKFKRFDKIEYKTRRHHSEMLLDSLNRTRTYSLIFLSLTIVVGICSTTYIVFTITNRINSMVRVADTISKGRFTIVEDHKNDELSALASSLNIMSRRLEKNILDLENKNAELEKFAYVVSHDLKAPLRGIYNVITWIEEDLSEELSPALKNYLNIIPKRTQRMEALINGLLDYARISRKTASELVDTNTLVHEITQSIVPRKFKLEIIDLPQIFTERLKLEQVFSNLISNAVKYAKTENASIIIKCETFLNVYEFSIKDNGLGIENEYHHKIFEIFQTLREKNEVESTGIGLAIVKKIIDDQGETIHVKSKPGEGTEFTFTWRNNKTT</sequence>
<dbReference type="EC" id="2.7.13.3" evidence="3"/>
<protein>
    <recommendedName>
        <fullName evidence="3">histidine kinase</fullName>
        <ecNumber evidence="3">2.7.13.3</ecNumber>
    </recommendedName>
</protein>
<dbReference type="InterPro" id="IPR004358">
    <property type="entry name" value="Sig_transdc_His_kin-like_C"/>
</dbReference>
<dbReference type="PROSITE" id="PS50109">
    <property type="entry name" value="HIS_KIN"/>
    <property type="match status" value="1"/>
</dbReference>
<evidence type="ECO:0000256" key="6">
    <source>
        <dbReference type="ARBA" id="ARBA00022777"/>
    </source>
</evidence>
<dbReference type="InterPro" id="IPR050351">
    <property type="entry name" value="BphY/WalK/GraS-like"/>
</dbReference>
<dbReference type="PRINTS" id="PR00344">
    <property type="entry name" value="BCTRLSENSOR"/>
</dbReference>
<dbReference type="SUPFAM" id="SSF55874">
    <property type="entry name" value="ATPase domain of HSP90 chaperone/DNA topoisomerase II/histidine kinase"/>
    <property type="match status" value="1"/>
</dbReference>
<dbReference type="InterPro" id="IPR007891">
    <property type="entry name" value="CHASE3"/>
</dbReference>
<dbReference type="Gene3D" id="3.30.565.10">
    <property type="entry name" value="Histidine kinase-like ATPase, C-terminal domain"/>
    <property type="match status" value="1"/>
</dbReference>
<dbReference type="PANTHER" id="PTHR42878">
    <property type="entry name" value="TWO-COMPONENT HISTIDINE KINASE"/>
    <property type="match status" value="1"/>
</dbReference>
<gene>
    <name evidence="11" type="ORF">ACFSC2_05580</name>
</gene>
<dbReference type="Pfam" id="PF00672">
    <property type="entry name" value="HAMP"/>
    <property type="match status" value="1"/>
</dbReference>
<reference evidence="12" key="1">
    <citation type="journal article" date="2019" name="Int. J. Syst. Evol. Microbiol.">
        <title>The Global Catalogue of Microorganisms (GCM) 10K type strain sequencing project: providing services to taxonomists for standard genome sequencing and annotation.</title>
        <authorList>
            <consortium name="The Broad Institute Genomics Platform"/>
            <consortium name="The Broad Institute Genome Sequencing Center for Infectious Disease"/>
            <person name="Wu L."/>
            <person name="Ma J."/>
        </authorList>
    </citation>
    <scope>NUCLEOTIDE SEQUENCE [LARGE SCALE GENOMIC DNA]</scope>
    <source>
        <strain evidence="12">CCUG 70865</strain>
    </source>
</reference>
<comment type="subcellular location">
    <subcellularLocation>
        <location evidence="2">Membrane</location>
    </subcellularLocation>
</comment>
<dbReference type="Gene3D" id="6.10.340.10">
    <property type="match status" value="1"/>
</dbReference>
<dbReference type="CDD" id="cd19410">
    <property type="entry name" value="HK9-like_sensor"/>
    <property type="match status" value="1"/>
</dbReference>
<dbReference type="InterPro" id="IPR003594">
    <property type="entry name" value="HATPase_dom"/>
</dbReference>
<evidence type="ECO:0000256" key="4">
    <source>
        <dbReference type="ARBA" id="ARBA00022553"/>
    </source>
</evidence>
<evidence type="ECO:0000256" key="1">
    <source>
        <dbReference type="ARBA" id="ARBA00000085"/>
    </source>
</evidence>
<dbReference type="Proteomes" id="UP001597138">
    <property type="component" value="Unassembled WGS sequence"/>
</dbReference>
<dbReference type="CDD" id="cd00082">
    <property type="entry name" value="HisKA"/>
    <property type="match status" value="1"/>
</dbReference>
<comment type="catalytic activity">
    <reaction evidence="1">
        <text>ATP + protein L-histidine = ADP + protein N-phospho-L-histidine.</text>
        <dbReference type="EC" id="2.7.13.3"/>
    </reaction>
</comment>
<dbReference type="PANTHER" id="PTHR42878:SF15">
    <property type="entry name" value="BACTERIOPHYTOCHROME"/>
    <property type="match status" value="1"/>
</dbReference>
<feature type="domain" description="Histidine kinase" evidence="9">
    <location>
        <begin position="273"/>
        <end position="481"/>
    </location>
</feature>
<evidence type="ECO:0000256" key="2">
    <source>
        <dbReference type="ARBA" id="ARBA00004370"/>
    </source>
</evidence>
<evidence type="ECO:0000313" key="12">
    <source>
        <dbReference type="Proteomes" id="UP001597138"/>
    </source>
</evidence>
<dbReference type="SMART" id="SM00304">
    <property type="entry name" value="HAMP"/>
    <property type="match status" value="1"/>
</dbReference>
<proteinExistence type="predicted"/>
<dbReference type="InterPro" id="IPR003660">
    <property type="entry name" value="HAMP_dom"/>
</dbReference>